<sequence length="273" mass="27969">MDLDADADGDEEGDGSTTDVPRTVTAALADRPVEGRVCLEAGAGIGNTSAGLLAAGADRVYAVTNDRGHAETVRDRVGPAAAGDARANAAGGRAADDRLAVVEADLRSVPLDADAVGLVTAHGLFNVVPPASLDRIAAELTRVAAPGAHLVVDDYDPLPDDAAVRDLFAVENAATELATGSPALTFYPAAVLARLFAGYGWTVDRERTLLDPVPWTGRHVSAHAAKARGAASSLRPELGDPLAAEADRLAAAVGEESAGRMYSVALRLPEEHG</sequence>
<proteinExistence type="predicted"/>
<dbReference type="RefSeq" id="WP_023393347.1">
    <property type="nucleotide sequence ID" value="NZ_ASGZ01000010.1"/>
</dbReference>
<evidence type="ECO:0000259" key="2">
    <source>
        <dbReference type="Pfam" id="PF08241"/>
    </source>
</evidence>
<dbReference type="eggNOG" id="arCOG04347">
    <property type="taxonomic scope" value="Archaea"/>
</dbReference>
<dbReference type="AlphaFoldDB" id="V4J200"/>
<feature type="domain" description="Methyltransferase type 11" evidence="2">
    <location>
        <begin position="39"/>
        <end position="152"/>
    </location>
</feature>
<organism evidence="3 4">
    <name type="scientific">Candidatus Halobonum tyrrellensis G22</name>
    <dbReference type="NCBI Taxonomy" id="1324957"/>
    <lineage>
        <taxon>Archaea</taxon>
        <taxon>Methanobacteriati</taxon>
        <taxon>Methanobacteriota</taxon>
        <taxon>Stenosarchaea group</taxon>
        <taxon>Halobacteria</taxon>
        <taxon>Halobacteriales</taxon>
        <taxon>Haloferacaceae</taxon>
        <taxon>Candidatus Halobonum</taxon>
    </lineage>
</organism>
<evidence type="ECO:0000313" key="3">
    <source>
        <dbReference type="EMBL" id="ESP89447.1"/>
    </source>
</evidence>
<dbReference type="STRING" id="1324957.K933_03780"/>
<keyword evidence="3" id="KW-0808">Transferase</keyword>
<evidence type="ECO:0000313" key="4">
    <source>
        <dbReference type="Proteomes" id="UP000017840"/>
    </source>
</evidence>
<dbReference type="Proteomes" id="UP000017840">
    <property type="component" value="Unassembled WGS sequence"/>
</dbReference>
<evidence type="ECO:0000256" key="1">
    <source>
        <dbReference type="SAM" id="MobiDB-lite"/>
    </source>
</evidence>
<keyword evidence="3" id="KW-0489">Methyltransferase</keyword>
<dbReference type="InterPro" id="IPR029063">
    <property type="entry name" value="SAM-dependent_MTases_sf"/>
</dbReference>
<keyword evidence="4" id="KW-1185">Reference proteome</keyword>
<gene>
    <name evidence="3" type="ORF">K933_03780</name>
</gene>
<dbReference type="EMBL" id="ASGZ01000010">
    <property type="protein sequence ID" value="ESP89447.1"/>
    <property type="molecule type" value="Genomic_DNA"/>
</dbReference>
<name>V4J200_9EURY</name>
<feature type="compositionally biased region" description="Acidic residues" evidence="1">
    <location>
        <begin position="1"/>
        <end position="14"/>
    </location>
</feature>
<protein>
    <submittedName>
        <fullName evidence="3">Methyltransferase type 11</fullName>
    </submittedName>
</protein>
<dbReference type="GO" id="GO:0032259">
    <property type="term" value="P:methylation"/>
    <property type="evidence" value="ECO:0007669"/>
    <property type="project" value="UniProtKB-KW"/>
</dbReference>
<dbReference type="Gene3D" id="3.40.50.150">
    <property type="entry name" value="Vaccinia Virus protein VP39"/>
    <property type="match status" value="1"/>
</dbReference>
<dbReference type="CDD" id="cd02440">
    <property type="entry name" value="AdoMet_MTases"/>
    <property type="match status" value="1"/>
</dbReference>
<dbReference type="Pfam" id="PF08241">
    <property type="entry name" value="Methyltransf_11"/>
    <property type="match status" value="1"/>
</dbReference>
<dbReference type="InterPro" id="IPR013216">
    <property type="entry name" value="Methyltransf_11"/>
</dbReference>
<dbReference type="SUPFAM" id="SSF53335">
    <property type="entry name" value="S-adenosyl-L-methionine-dependent methyltransferases"/>
    <property type="match status" value="1"/>
</dbReference>
<feature type="region of interest" description="Disordered" evidence="1">
    <location>
        <begin position="1"/>
        <end position="23"/>
    </location>
</feature>
<dbReference type="OrthoDB" id="269311at2157"/>
<dbReference type="PATRIC" id="fig|1324957.4.peg.768"/>
<accession>V4J200</accession>
<reference evidence="3 4" key="1">
    <citation type="journal article" date="2013" name="Genome Announc.">
        <title>Draft Genome Sequence of 'Candidatus Halobonum tyrrellensis' Strain G22, Isolated from the Hypersaline Waters of Lake Tyrrell, Australia.</title>
        <authorList>
            <person name="Ugalde J.A."/>
            <person name="Narasingarao P."/>
            <person name="Kuo S."/>
            <person name="Podell S."/>
            <person name="Allen E.E."/>
        </authorList>
    </citation>
    <scope>NUCLEOTIDE SEQUENCE [LARGE SCALE GENOMIC DNA]</scope>
    <source>
        <strain evidence="3 4">G22</strain>
    </source>
</reference>
<comment type="caution">
    <text evidence="3">The sequence shown here is derived from an EMBL/GenBank/DDBJ whole genome shotgun (WGS) entry which is preliminary data.</text>
</comment>
<dbReference type="GO" id="GO:0008757">
    <property type="term" value="F:S-adenosylmethionine-dependent methyltransferase activity"/>
    <property type="evidence" value="ECO:0007669"/>
    <property type="project" value="InterPro"/>
</dbReference>